<keyword evidence="4" id="KW-0456">Lyase</keyword>
<evidence type="ECO:0000313" key="6">
    <source>
        <dbReference type="EnsemblMetazoa" id="XP_038065177.1"/>
    </source>
</evidence>
<keyword evidence="7" id="KW-1185">Reference proteome</keyword>
<dbReference type="NCBIfam" id="NF002018">
    <property type="entry name" value="PRK00823.1-3"/>
    <property type="match status" value="1"/>
</dbReference>
<evidence type="ECO:0000256" key="4">
    <source>
        <dbReference type="ARBA" id="ARBA00023239"/>
    </source>
</evidence>
<comment type="similarity">
    <text evidence="2">Belongs to the pterin-4-alpha-carbinolamine dehydratase family.</text>
</comment>
<dbReference type="Gene3D" id="3.30.1360.20">
    <property type="entry name" value="Transcriptional coactivator/pterin dehydratase"/>
    <property type="match status" value="1"/>
</dbReference>
<dbReference type="CDD" id="cd00914">
    <property type="entry name" value="PCD_DCoH_subfamily_b"/>
    <property type="match status" value="1"/>
</dbReference>
<organism evidence="6 7">
    <name type="scientific">Patiria miniata</name>
    <name type="common">Bat star</name>
    <name type="synonym">Asterina miniata</name>
    <dbReference type="NCBI Taxonomy" id="46514"/>
    <lineage>
        <taxon>Eukaryota</taxon>
        <taxon>Metazoa</taxon>
        <taxon>Echinodermata</taxon>
        <taxon>Eleutherozoa</taxon>
        <taxon>Asterozoa</taxon>
        <taxon>Asteroidea</taxon>
        <taxon>Valvatacea</taxon>
        <taxon>Valvatida</taxon>
        <taxon>Asterinidae</taxon>
        <taxon>Patiria</taxon>
    </lineage>
</organism>
<dbReference type="EnsemblMetazoa" id="XM_038209249.1">
    <property type="protein sequence ID" value="XP_038065177.1"/>
    <property type="gene ID" value="LOC119735520"/>
</dbReference>
<dbReference type="Proteomes" id="UP000887568">
    <property type="component" value="Unplaced"/>
</dbReference>
<protein>
    <recommendedName>
        <fullName evidence="3">4a-hydroxytetrahydrobiopterin dehydratase</fullName>
        <ecNumber evidence="3">4.2.1.96</ecNumber>
    </recommendedName>
    <alternativeName>
        <fullName evidence="5">4-alpha-hydroxy-tetrahydropterin dehydratase</fullName>
    </alternativeName>
</protein>
<dbReference type="InterPro" id="IPR036428">
    <property type="entry name" value="PCD_sf"/>
</dbReference>
<dbReference type="EC" id="4.2.1.96" evidence="3"/>
<accession>A0A914AN52</accession>
<dbReference type="FunFam" id="3.30.1360.20:FF:000001">
    <property type="entry name" value="Pterin-4-alpha-carbinolamine dehydratase 2"/>
    <property type="match status" value="1"/>
</dbReference>
<dbReference type="Pfam" id="PF01329">
    <property type="entry name" value="Pterin_4a"/>
    <property type="match status" value="1"/>
</dbReference>
<sequence length="138" mass="15693">MVELSRFGRVSDYNLVNMRLSLVRRFLKTMATEAKQMKLSADDRTGKLAPLQAQGWKEVEGRDAIQKVFMFKNFNQAFGFMSRVALQAEKMDHHPEWFNVYNKVDVTLSTHDVSGLSDKDVKLATFMETAASSVLPPC</sequence>
<dbReference type="AlphaFoldDB" id="A0A914AN52"/>
<dbReference type="PANTHER" id="PTHR12599:SF0">
    <property type="entry name" value="PTERIN-4-ALPHA-CARBINOLAMINE DEHYDRATASE"/>
    <property type="match status" value="1"/>
</dbReference>
<dbReference type="GO" id="GO:0006729">
    <property type="term" value="P:tetrahydrobiopterin biosynthetic process"/>
    <property type="evidence" value="ECO:0007669"/>
    <property type="project" value="InterPro"/>
</dbReference>
<dbReference type="OMA" id="MTRVAMY"/>
<comment type="catalytic activity">
    <reaction evidence="1">
        <text>(4aS,6R)-4a-hydroxy-L-erythro-5,6,7,8-tetrahydrobiopterin = (6R)-L-erythro-6,7-dihydrobiopterin + H2O</text>
        <dbReference type="Rhea" id="RHEA:11920"/>
        <dbReference type="ChEBI" id="CHEBI:15377"/>
        <dbReference type="ChEBI" id="CHEBI:15642"/>
        <dbReference type="ChEBI" id="CHEBI:43120"/>
        <dbReference type="EC" id="4.2.1.96"/>
    </reaction>
</comment>
<dbReference type="InterPro" id="IPR001533">
    <property type="entry name" value="Pterin_deHydtase"/>
</dbReference>
<evidence type="ECO:0000256" key="2">
    <source>
        <dbReference type="ARBA" id="ARBA00006472"/>
    </source>
</evidence>
<dbReference type="RefSeq" id="XP_038065177.1">
    <property type="nucleotide sequence ID" value="XM_038209249.1"/>
</dbReference>
<evidence type="ECO:0000256" key="5">
    <source>
        <dbReference type="ARBA" id="ARBA00030497"/>
    </source>
</evidence>
<proteinExistence type="inferred from homology"/>
<name>A0A914AN52_PATMI</name>
<reference evidence="6" key="1">
    <citation type="submission" date="2022-11" db="UniProtKB">
        <authorList>
            <consortium name="EnsemblMetazoa"/>
        </authorList>
    </citation>
    <scope>IDENTIFICATION</scope>
</reference>
<evidence type="ECO:0000313" key="7">
    <source>
        <dbReference type="Proteomes" id="UP000887568"/>
    </source>
</evidence>
<dbReference type="GO" id="GO:0008124">
    <property type="term" value="F:4-alpha-hydroxytetrahydrobiopterin dehydratase activity"/>
    <property type="evidence" value="ECO:0007669"/>
    <property type="project" value="UniProtKB-EC"/>
</dbReference>
<dbReference type="PANTHER" id="PTHR12599">
    <property type="entry name" value="PTERIN-4-ALPHA-CARBINOLAMINE DEHYDRATASE"/>
    <property type="match status" value="1"/>
</dbReference>
<evidence type="ECO:0000256" key="1">
    <source>
        <dbReference type="ARBA" id="ARBA00001554"/>
    </source>
</evidence>
<dbReference type="HAMAP" id="MF_00434">
    <property type="entry name" value="Pterin_4_alpha"/>
    <property type="match status" value="1"/>
</dbReference>
<dbReference type="GeneID" id="119735520"/>
<dbReference type="NCBIfam" id="NF002020">
    <property type="entry name" value="PRK00823.1-5"/>
    <property type="match status" value="1"/>
</dbReference>
<evidence type="ECO:0000256" key="3">
    <source>
        <dbReference type="ARBA" id="ARBA00013252"/>
    </source>
</evidence>
<dbReference type="SUPFAM" id="SSF55248">
    <property type="entry name" value="PCD-like"/>
    <property type="match status" value="1"/>
</dbReference>
<dbReference type="OrthoDB" id="277398at2759"/>